<dbReference type="PANTHER" id="PTHR37013:SF4">
    <property type="entry name" value="INTEGRAL MEMBRANE PROTEIN"/>
    <property type="match status" value="1"/>
</dbReference>
<feature type="compositionally biased region" description="Basic and acidic residues" evidence="1">
    <location>
        <begin position="321"/>
        <end position="336"/>
    </location>
</feature>
<keyword evidence="2" id="KW-0472">Membrane</keyword>
<feature type="transmembrane region" description="Helical" evidence="2">
    <location>
        <begin position="168"/>
        <end position="190"/>
    </location>
</feature>
<evidence type="ECO:0000259" key="3">
    <source>
        <dbReference type="Pfam" id="PF24802"/>
    </source>
</evidence>
<feature type="transmembrane region" description="Helical" evidence="2">
    <location>
        <begin position="23"/>
        <end position="45"/>
    </location>
</feature>
<dbReference type="InterPro" id="IPR056120">
    <property type="entry name" value="DUF7703"/>
</dbReference>
<feature type="transmembrane region" description="Helical" evidence="2">
    <location>
        <begin position="54"/>
        <end position="75"/>
    </location>
</feature>
<keyword evidence="5" id="KW-1185">Reference proteome</keyword>
<gene>
    <name evidence="4" type="ORF">N0V93_006317</name>
</gene>
<evidence type="ECO:0000256" key="2">
    <source>
        <dbReference type="SAM" id="Phobius"/>
    </source>
</evidence>
<dbReference type="OrthoDB" id="405906at2759"/>
<evidence type="ECO:0000256" key="1">
    <source>
        <dbReference type="SAM" id="MobiDB-lite"/>
    </source>
</evidence>
<proteinExistence type="predicted"/>
<accession>A0A9W8YQJ9</accession>
<dbReference type="Pfam" id="PF24802">
    <property type="entry name" value="DUF7703"/>
    <property type="match status" value="1"/>
</dbReference>
<organism evidence="4 5">
    <name type="scientific">Gnomoniopsis smithogilvyi</name>
    <dbReference type="NCBI Taxonomy" id="1191159"/>
    <lineage>
        <taxon>Eukaryota</taxon>
        <taxon>Fungi</taxon>
        <taxon>Dikarya</taxon>
        <taxon>Ascomycota</taxon>
        <taxon>Pezizomycotina</taxon>
        <taxon>Sordariomycetes</taxon>
        <taxon>Sordariomycetidae</taxon>
        <taxon>Diaporthales</taxon>
        <taxon>Gnomoniaceae</taxon>
        <taxon>Gnomoniopsis</taxon>
    </lineage>
</organism>
<evidence type="ECO:0000313" key="4">
    <source>
        <dbReference type="EMBL" id="KAJ4388856.1"/>
    </source>
</evidence>
<dbReference type="Proteomes" id="UP001140453">
    <property type="component" value="Unassembled WGS sequence"/>
</dbReference>
<comment type="caution">
    <text evidence="4">The sequence shown here is derived from an EMBL/GenBank/DDBJ whole genome shotgun (WGS) entry which is preliminary data.</text>
</comment>
<dbReference type="AlphaFoldDB" id="A0A9W8YQJ9"/>
<dbReference type="EMBL" id="JAPEVB010000004">
    <property type="protein sequence ID" value="KAJ4388856.1"/>
    <property type="molecule type" value="Genomic_DNA"/>
</dbReference>
<feature type="domain" description="DUF7703" evidence="3">
    <location>
        <begin position="23"/>
        <end position="271"/>
    </location>
</feature>
<reference evidence="4" key="1">
    <citation type="submission" date="2022-10" db="EMBL/GenBank/DDBJ databases">
        <title>Tapping the CABI collections for fungal endophytes: first genome assemblies for Collariella, Neodidymelliopsis, Ascochyta clinopodiicola, Didymella pomorum, Didymosphaeria variabile, Neocosmospora piperis and Neocucurbitaria cava.</title>
        <authorList>
            <person name="Hill R."/>
        </authorList>
    </citation>
    <scope>NUCLEOTIDE SEQUENCE</scope>
    <source>
        <strain evidence="4">IMI 355082</strain>
    </source>
</reference>
<feature type="transmembrane region" description="Helical" evidence="2">
    <location>
        <begin position="95"/>
        <end position="113"/>
    </location>
</feature>
<feature type="transmembrane region" description="Helical" evidence="2">
    <location>
        <begin position="214"/>
        <end position="235"/>
    </location>
</feature>
<keyword evidence="2" id="KW-0812">Transmembrane</keyword>
<sequence>MAFYARGEGNGLTSADAVTGPTLFIVTSFIALAFYNVLELSLFIYTTFKRRKGLYFWSMVIATWGIALNGSGYLVKFIRPDESLAVRAFSTSLVLVGWCAMITGHSVVLFSRLHLLVSDPFKIRLVLTMIMVDALICHPPTLALFALVQSDNPQPYVAAYSVYEKFQLLVFFIQEVIISIIYIMESARFLRARASINRMPIIDMKAMHVDGRTVMRWLIAVNVLVVFLDLSILGFEFSGFYDLQTSWKCLVYSIKLKLEFGILNKLIAVVKARNPDLFNSDGIQLGVISDNKMPTMQSIHNAPNAETERDTILPIQSPVEESFKATEPLKRTKDQNSSRLPVVSWRPERPPQSDVNTST</sequence>
<name>A0A9W8YQJ9_9PEZI</name>
<protein>
    <recommendedName>
        <fullName evidence="3">DUF7703 domain-containing protein</fullName>
    </recommendedName>
</protein>
<feature type="region of interest" description="Disordered" evidence="1">
    <location>
        <begin position="319"/>
        <end position="359"/>
    </location>
</feature>
<evidence type="ECO:0000313" key="5">
    <source>
        <dbReference type="Proteomes" id="UP001140453"/>
    </source>
</evidence>
<dbReference type="PANTHER" id="PTHR37013">
    <property type="entry name" value="INTEGRAL MEMBRANE PROTEIN (AFU_ORTHOLOGUE AFUA_1G05950)-RELATED"/>
    <property type="match status" value="1"/>
</dbReference>
<feature type="transmembrane region" description="Helical" evidence="2">
    <location>
        <begin position="125"/>
        <end position="148"/>
    </location>
</feature>
<keyword evidence="2" id="KW-1133">Transmembrane helix</keyword>